<keyword evidence="2 6" id="KW-0479">Metal-binding</keyword>
<dbReference type="PANTHER" id="PTHR10173">
    <property type="entry name" value="METHIONINE SULFOXIDE REDUCTASE"/>
    <property type="match status" value="1"/>
</dbReference>
<keyword evidence="4 6" id="KW-0560">Oxidoreductase</keyword>
<organism evidence="8 9">
    <name type="scientific">candidate division WS6 bacterium OLB20</name>
    <dbReference type="NCBI Taxonomy" id="1617426"/>
    <lineage>
        <taxon>Bacteria</taxon>
        <taxon>Candidatus Dojkabacteria</taxon>
    </lineage>
</organism>
<name>A0A136LXM8_9BACT</name>
<dbReference type="PATRIC" id="fig|1617426.3.peg.387"/>
<evidence type="ECO:0000256" key="5">
    <source>
        <dbReference type="ARBA" id="ARBA00048488"/>
    </source>
</evidence>
<evidence type="ECO:0000256" key="4">
    <source>
        <dbReference type="ARBA" id="ARBA00023002"/>
    </source>
</evidence>
<dbReference type="InterPro" id="IPR028427">
    <property type="entry name" value="Met_Sox_Rdtase_MsrB"/>
</dbReference>
<dbReference type="Gene3D" id="2.170.150.20">
    <property type="entry name" value="Peptide methionine sulfoxide reductase"/>
    <property type="match status" value="1"/>
</dbReference>
<dbReference type="GO" id="GO:0005737">
    <property type="term" value="C:cytoplasm"/>
    <property type="evidence" value="ECO:0007669"/>
    <property type="project" value="TreeGrafter"/>
</dbReference>
<keyword evidence="3 6" id="KW-0862">Zinc</keyword>
<dbReference type="InterPro" id="IPR002579">
    <property type="entry name" value="Met_Sox_Rdtase_MsrB_dom"/>
</dbReference>
<dbReference type="EMBL" id="JYNZ01000003">
    <property type="protein sequence ID" value="KXK26386.1"/>
    <property type="molecule type" value="Genomic_DNA"/>
</dbReference>
<gene>
    <name evidence="6 8" type="primary">msrB</name>
    <name evidence="8" type="ORF">TR69_WS6001000389</name>
</gene>
<sequence length="141" mass="15856">MAAESLKDMPESYWRERLTPEEYKVLREQGTEAPFTGVYYDNHEDGMYRCKACGQKLFSSEHKFESGSGWPSFDRPLAEGTVELREDTSHGMVRTEVICSNCGSHLGHLFPDGPAETTGERFCINSCALAFDSDISDTLEK</sequence>
<accession>A0A136LXM8</accession>
<evidence type="ECO:0000256" key="6">
    <source>
        <dbReference type="HAMAP-Rule" id="MF_01400"/>
    </source>
</evidence>
<dbReference type="Pfam" id="PF01641">
    <property type="entry name" value="SelR"/>
    <property type="match status" value="1"/>
</dbReference>
<dbReference type="GO" id="GO:0008270">
    <property type="term" value="F:zinc ion binding"/>
    <property type="evidence" value="ECO:0007669"/>
    <property type="project" value="UniProtKB-UniRule"/>
</dbReference>
<evidence type="ECO:0000256" key="3">
    <source>
        <dbReference type="ARBA" id="ARBA00022833"/>
    </source>
</evidence>
<dbReference type="SUPFAM" id="SSF51316">
    <property type="entry name" value="Mss4-like"/>
    <property type="match status" value="1"/>
</dbReference>
<dbReference type="FunFam" id="2.170.150.20:FF:000001">
    <property type="entry name" value="Peptide methionine sulfoxide reductase MsrB"/>
    <property type="match status" value="1"/>
</dbReference>
<dbReference type="GO" id="GO:0033743">
    <property type="term" value="F:peptide-methionine (R)-S-oxide reductase activity"/>
    <property type="evidence" value="ECO:0007669"/>
    <property type="project" value="UniProtKB-UniRule"/>
</dbReference>
<dbReference type="PROSITE" id="PS51790">
    <property type="entry name" value="MSRB"/>
    <property type="match status" value="1"/>
</dbReference>
<protein>
    <recommendedName>
        <fullName evidence="6">Peptide methionine sulfoxide reductase MsrB</fullName>
        <ecNumber evidence="6">1.8.4.12</ecNumber>
    </recommendedName>
    <alternativeName>
        <fullName evidence="6">Peptide-methionine (R)-S-oxide reductase</fullName>
    </alternativeName>
</protein>
<comment type="caution">
    <text evidence="8">The sequence shown here is derived from an EMBL/GenBank/DDBJ whole genome shotgun (WGS) entry which is preliminary data.</text>
</comment>
<feature type="binding site" evidence="6">
    <location>
        <position position="99"/>
    </location>
    <ligand>
        <name>Zn(2+)</name>
        <dbReference type="ChEBI" id="CHEBI:29105"/>
    </ligand>
</feature>
<dbReference type="GO" id="GO:0030091">
    <property type="term" value="P:protein repair"/>
    <property type="evidence" value="ECO:0007669"/>
    <property type="project" value="InterPro"/>
</dbReference>
<evidence type="ECO:0000313" key="8">
    <source>
        <dbReference type="EMBL" id="KXK26386.1"/>
    </source>
</evidence>
<reference evidence="8 9" key="1">
    <citation type="submission" date="2015-02" db="EMBL/GenBank/DDBJ databases">
        <title>Improved understanding of the partial-nitritation anammox process through 23 genomes representing the majority of the microbial community.</title>
        <authorList>
            <person name="Speth D.R."/>
            <person name="In T Zandt M."/>
            <person name="Guerrero Cruz S."/>
            <person name="Jetten M.S."/>
            <person name="Dutilh B.E."/>
        </authorList>
    </citation>
    <scope>NUCLEOTIDE SEQUENCE [LARGE SCALE GENOMIC DNA]</scope>
    <source>
        <strain evidence="8">OLB20</strain>
    </source>
</reference>
<evidence type="ECO:0000256" key="2">
    <source>
        <dbReference type="ARBA" id="ARBA00022723"/>
    </source>
</evidence>
<feature type="binding site" evidence="6">
    <location>
        <position position="102"/>
    </location>
    <ligand>
        <name>Zn(2+)</name>
        <dbReference type="ChEBI" id="CHEBI:29105"/>
    </ligand>
</feature>
<feature type="domain" description="MsrB" evidence="7">
    <location>
        <begin position="11"/>
        <end position="134"/>
    </location>
</feature>
<dbReference type="STRING" id="1617426.TR69_WS6001000389"/>
<dbReference type="NCBIfam" id="TIGR00357">
    <property type="entry name" value="peptide-methionine (R)-S-oxide reductase MsrB"/>
    <property type="match status" value="1"/>
</dbReference>
<comment type="cofactor">
    <cofactor evidence="6">
        <name>Zn(2+)</name>
        <dbReference type="ChEBI" id="CHEBI:29105"/>
    </cofactor>
    <text evidence="6">Binds 1 zinc ion per subunit. The zinc ion is important for the structural integrity of the protein.</text>
</comment>
<dbReference type="Proteomes" id="UP000070457">
    <property type="component" value="Unassembled WGS sequence"/>
</dbReference>
<feature type="binding site" evidence="6">
    <location>
        <position position="50"/>
    </location>
    <ligand>
        <name>Zn(2+)</name>
        <dbReference type="ChEBI" id="CHEBI:29105"/>
    </ligand>
</feature>
<evidence type="ECO:0000259" key="7">
    <source>
        <dbReference type="PROSITE" id="PS51790"/>
    </source>
</evidence>
<evidence type="ECO:0000313" key="9">
    <source>
        <dbReference type="Proteomes" id="UP000070457"/>
    </source>
</evidence>
<dbReference type="InterPro" id="IPR011057">
    <property type="entry name" value="Mss4-like_sf"/>
</dbReference>
<comment type="similarity">
    <text evidence="1 6">Belongs to the MsrB Met sulfoxide reductase family.</text>
</comment>
<dbReference type="GO" id="GO:0006979">
    <property type="term" value="P:response to oxidative stress"/>
    <property type="evidence" value="ECO:0007669"/>
    <property type="project" value="InterPro"/>
</dbReference>
<dbReference type="PANTHER" id="PTHR10173:SF52">
    <property type="entry name" value="METHIONINE-R-SULFOXIDE REDUCTASE B1"/>
    <property type="match status" value="1"/>
</dbReference>
<dbReference type="AlphaFoldDB" id="A0A136LXM8"/>
<dbReference type="HAMAP" id="MF_01400">
    <property type="entry name" value="MsrB"/>
    <property type="match status" value="1"/>
</dbReference>
<proteinExistence type="inferred from homology"/>
<feature type="binding site" evidence="6">
    <location>
        <position position="53"/>
    </location>
    <ligand>
        <name>Zn(2+)</name>
        <dbReference type="ChEBI" id="CHEBI:29105"/>
    </ligand>
</feature>
<dbReference type="EC" id="1.8.4.12" evidence="6"/>
<evidence type="ECO:0000256" key="1">
    <source>
        <dbReference type="ARBA" id="ARBA00007174"/>
    </source>
</evidence>
<feature type="active site" description="Nucleophile" evidence="6">
    <location>
        <position position="123"/>
    </location>
</feature>
<comment type="catalytic activity">
    <reaction evidence="5 6">
        <text>L-methionyl-[protein] + [thioredoxin]-disulfide + H2O = L-methionyl-(R)-S-oxide-[protein] + [thioredoxin]-dithiol</text>
        <dbReference type="Rhea" id="RHEA:24164"/>
        <dbReference type="Rhea" id="RHEA-COMP:10698"/>
        <dbReference type="Rhea" id="RHEA-COMP:10700"/>
        <dbReference type="Rhea" id="RHEA-COMP:12313"/>
        <dbReference type="Rhea" id="RHEA-COMP:12314"/>
        <dbReference type="ChEBI" id="CHEBI:15377"/>
        <dbReference type="ChEBI" id="CHEBI:16044"/>
        <dbReference type="ChEBI" id="CHEBI:29950"/>
        <dbReference type="ChEBI" id="CHEBI:45764"/>
        <dbReference type="ChEBI" id="CHEBI:50058"/>
        <dbReference type="EC" id="1.8.4.12"/>
    </reaction>
</comment>